<reference evidence="1 2" key="1">
    <citation type="journal article" date="2006" name="PLoS Genet.">
        <title>Exploring the mycobacteriophage metaproteome: phage genomics as an educational platform.</title>
        <authorList>
            <person name="Hatfull G.F."/>
            <person name="Pedulla M.L."/>
            <person name="Jacobs-Sera D."/>
            <person name="Cichon P.M."/>
            <person name="Foley A."/>
            <person name="Ford M.E."/>
            <person name="Gonda R.M."/>
            <person name="Houtz J.M."/>
            <person name="Hryckowian A.J."/>
            <person name="Kelchner V.A."/>
            <person name="Namburi S."/>
            <person name="Pajcini K.V."/>
            <person name="Popovich M.G."/>
            <person name="Schleicher D.T."/>
            <person name="Simanek B.Z."/>
            <person name="Smith A.L."/>
            <person name="Zdanowicz G.M."/>
            <person name="Kumar V."/>
            <person name="Peebles C.L."/>
            <person name="Jacobs W.R.Jr."/>
            <person name="Lawrence J.G."/>
            <person name="Hendrix R.W."/>
        </authorList>
    </citation>
    <scope>NUCLEOTIDE SEQUENCE</scope>
</reference>
<dbReference type="GeneID" id="4157997"/>
<proteinExistence type="predicted"/>
<name>Q19XS5_9CAUD</name>
<organism evidence="1 2">
    <name type="scientific">Mycobacterium phage Wildcat</name>
    <dbReference type="NCBI Taxonomy" id="373415"/>
    <lineage>
        <taxon>Viruses</taxon>
        <taxon>Duplodnaviria</taxon>
        <taxon>Heunggongvirae</taxon>
        <taxon>Uroviricota</taxon>
        <taxon>Caudoviricetes</taxon>
        <taxon>Vilmaviridae</taxon>
        <taxon>Wildcatvirus</taxon>
        <taxon>Wildcatvirus wildcat</taxon>
        <taxon>Mycobacterium virus Wildcat</taxon>
    </lineage>
</organism>
<gene>
    <name evidence="1" type="primary">159</name>
    <name evidence="1" type="ORF">Wildcat_159</name>
</gene>
<keyword evidence="2" id="KW-1185">Reference proteome</keyword>
<accession>Q19XS5</accession>
<sequence>MVVLQWNKERIEMQNSASAISLPTLDSLPYHGISVSPVRLIHRERVLTRHGYAIVRTEWLPREYRYTTTVLINGNAYHVASVAGSYDAEVQHINWSDPWAIESLM</sequence>
<dbReference type="RefSeq" id="YP_656000.1">
    <property type="nucleotide sequence ID" value="NC_008206.2"/>
</dbReference>
<evidence type="ECO:0000313" key="1">
    <source>
        <dbReference type="EMBL" id="ABE67739.1"/>
    </source>
</evidence>
<protein>
    <submittedName>
        <fullName evidence="1">Uncharacterized protein</fullName>
    </submittedName>
</protein>
<dbReference type="KEGG" id="vg:4157997"/>
<evidence type="ECO:0000313" key="2">
    <source>
        <dbReference type="Proteomes" id="UP000001538"/>
    </source>
</evidence>
<dbReference type="Proteomes" id="UP000001538">
    <property type="component" value="Segment"/>
</dbReference>
<dbReference type="EMBL" id="DQ398052">
    <property type="protein sequence ID" value="ABE67739.1"/>
    <property type="molecule type" value="Genomic_DNA"/>
</dbReference>